<sequence>MTRLSEVAMRLSVWFLLNPRPSEELWVLSDLRSRSGEKSSPKRDEVVQPLFHARSGEVDWLKRG</sequence>
<protein>
    <submittedName>
        <fullName evidence="1">Uncharacterized protein</fullName>
    </submittedName>
</protein>
<accession>A0A4D6L435</accession>
<dbReference type="EMBL" id="CP039346">
    <property type="protein sequence ID" value="QCD83228.1"/>
    <property type="molecule type" value="Genomic_DNA"/>
</dbReference>
<evidence type="ECO:0000313" key="2">
    <source>
        <dbReference type="Proteomes" id="UP000501690"/>
    </source>
</evidence>
<organism evidence="1 2">
    <name type="scientific">Vigna unguiculata</name>
    <name type="common">Cowpea</name>
    <dbReference type="NCBI Taxonomy" id="3917"/>
    <lineage>
        <taxon>Eukaryota</taxon>
        <taxon>Viridiplantae</taxon>
        <taxon>Streptophyta</taxon>
        <taxon>Embryophyta</taxon>
        <taxon>Tracheophyta</taxon>
        <taxon>Spermatophyta</taxon>
        <taxon>Magnoliopsida</taxon>
        <taxon>eudicotyledons</taxon>
        <taxon>Gunneridae</taxon>
        <taxon>Pentapetalae</taxon>
        <taxon>rosids</taxon>
        <taxon>fabids</taxon>
        <taxon>Fabales</taxon>
        <taxon>Fabaceae</taxon>
        <taxon>Papilionoideae</taxon>
        <taxon>50 kb inversion clade</taxon>
        <taxon>NPAAA clade</taxon>
        <taxon>indigoferoid/millettioid clade</taxon>
        <taxon>Phaseoleae</taxon>
        <taxon>Vigna</taxon>
    </lineage>
</organism>
<proteinExistence type="predicted"/>
<gene>
    <name evidence="1" type="ORF">DEO72_LG2g3571</name>
</gene>
<dbReference type="AlphaFoldDB" id="A0A4D6L435"/>
<name>A0A4D6L435_VIGUN</name>
<dbReference type="Proteomes" id="UP000501690">
    <property type="component" value="Linkage Group LG2"/>
</dbReference>
<keyword evidence="2" id="KW-1185">Reference proteome</keyword>
<reference evidence="1 2" key="1">
    <citation type="submission" date="2019-04" db="EMBL/GenBank/DDBJ databases">
        <title>An improved genome assembly and genetic linkage map for asparagus bean, Vigna unguiculata ssp. sesquipedialis.</title>
        <authorList>
            <person name="Xia Q."/>
            <person name="Zhang R."/>
            <person name="Dong Y."/>
        </authorList>
    </citation>
    <scope>NUCLEOTIDE SEQUENCE [LARGE SCALE GENOMIC DNA]</scope>
    <source>
        <tissue evidence="1">Leaf</tissue>
    </source>
</reference>
<evidence type="ECO:0000313" key="1">
    <source>
        <dbReference type="EMBL" id="QCD83228.1"/>
    </source>
</evidence>